<keyword evidence="2" id="KW-1185">Reference proteome</keyword>
<dbReference type="EMBL" id="CM009295">
    <property type="protein sequence ID" value="RQO92259.1"/>
    <property type="molecule type" value="Genomic_DNA"/>
</dbReference>
<protein>
    <submittedName>
        <fullName evidence="1">Uncharacterized protein</fullName>
    </submittedName>
</protein>
<evidence type="ECO:0000313" key="2">
    <source>
        <dbReference type="Proteomes" id="UP000006729"/>
    </source>
</evidence>
<dbReference type="InParanoid" id="A0A3N7F6D4"/>
<gene>
    <name evidence="1" type="ORF">POPTR_006G267550</name>
</gene>
<dbReference type="Proteomes" id="UP000006729">
    <property type="component" value="Chromosome 6"/>
</dbReference>
<proteinExistence type="predicted"/>
<organism evidence="1 2">
    <name type="scientific">Populus trichocarpa</name>
    <name type="common">Western balsam poplar</name>
    <name type="synonym">Populus balsamifera subsp. trichocarpa</name>
    <dbReference type="NCBI Taxonomy" id="3694"/>
    <lineage>
        <taxon>Eukaryota</taxon>
        <taxon>Viridiplantae</taxon>
        <taxon>Streptophyta</taxon>
        <taxon>Embryophyta</taxon>
        <taxon>Tracheophyta</taxon>
        <taxon>Spermatophyta</taxon>
        <taxon>Magnoliopsida</taxon>
        <taxon>eudicotyledons</taxon>
        <taxon>Gunneridae</taxon>
        <taxon>Pentapetalae</taxon>
        <taxon>rosids</taxon>
        <taxon>fabids</taxon>
        <taxon>Malpighiales</taxon>
        <taxon>Salicaceae</taxon>
        <taxon>Saliceae</taxon>
        <taxon>Populus</taxon>
    </lineage>
</organism>
<name>A0A3N7F6D4_POPTR</name>
<accession>A0A3N7F6D4</accession>
<reference evidence="1 2" key="1">
    <citation type="journal article" date="2006" name="Science">
        <title>The genome of black cottonwood, Populus trichocarpa (Torr. &amp; Gray).</title>
        <authorList>
            <person name="Tuskan G.A."/>
            <person name="Difazio S."/>
            <person name="Jansson S."/>
            <person name="Bohlmann J."/>
            <person name="Grigoriev I."/>
            <person name="Hellsten U."/>
            <person name="Putnam N."/>
            <person name="Ralph S."/>
            <person name="Rombauts S."/>
            <person name="Salamov A."/>
            <person name="Schein J."/>
            <person name="Sterck L."/>
            <person name="Aerts A."/>
            <person name="Bhalerao R.R."/>
            <person name="Bhalerao R.P."/>
            <person name="Blaudez D."/>
            <person name="Boerjan W."/>
            <person name="Brun A."/>
            <person name="Brunner A."/>
            <person name="Busov V."/>
            <person name="Campbell M."/>
            <person name="Carlson J."/>
            <person name="Chalot M."/>
            <person name="Chapman J."/>
            <person name="Chen G.L."/>
            <person name="Cooper D."/>
            <person name="Coutinho P.M."/>
            <person name="Couturier J."/>
            <person name="Covert S."/>
            <person name="Cronk Q."/>
            <person name="Cunningham R."/>
            <person name="Davis J."/>
            <person name="Degroeve S."/>
            <person name="Dejardin A."/>
            <person name="Depamphilis C."/>
            <person name="Detter J."/>
            <person name="Dirks B."/>
            <person name="Dubchak I."/>
            <person name="Duplessis S."/>
            <person name="Ehlting J."/>
            <person name="Ellis B."/>
            <person name="Gendler K."/>
            <person name="Goodstein D."/>
            <person name="Gribskov M."/>
            <person name="Grimwood J."/>
            <person name="Groover A."/>
            <person name="Gunter L."/>
            <person name="Hamberger B."/>
            <person name="Heinze B."/>
            <person name="Helariutta Y."/>
            <person name="Henrissat B."/>
            <person name="Holligan D."/>
            <person name="Holt R."/>
            <person name="Huang W."/>
            <person name="Islam-Faridi N."/>
            <person name="Jones S."/>
            <person name="Jones-Rhoades M."/>
            <person name="Jorgensen R."/>
            <person name="Joshi C."/>
            <person name="Kangasjarvi J."/>
            <person name="Karlsson J."/>
            <person name="Kelleher C."/>
            <person name="Kirkpatrick R."/>
            <person name="Kirst M."/>
            <person name="Kohler A."/>
            <person name="Kalluri U."/>
            <person name="Larimer F."/>
            <person name="Leebens-Mack J."/>
            <person name="Leple J.C."/>
            <person name="Locascio P."/>
            <person name="Lou Y."/>
            <person name="Lucas S."/>
            <person name="Martin F."/>
            <person name="Montanini B."/>
            <person name="Napoli C."/>
            <person name="Nelson D.R."/>
            <person name="Nelson C."/>
            <person name="Nieminen K."/>
            <person name="Nilsson O."/>
            <person name="Pereda V."/>
            <person name="Peter G."/>
            <person name="Philippe R."/>
            <person name="Pilate G."/>
            <person name="Poliakov A."/>
            <person name="Razumovskaya J."/>
            <person name="Richardson P."/>
            <person name="Rinaldi C."/>
            <person name="Ritland K."/>
            <person name="Rouze P."/>
            <person name="Ryaboy D."/>
            <person name="Schmutz J."/>
            <person name="Schrader J."/>
            <person name="Segerman B."/>
            <person name="Shin H."/>
            <person name="Siddiqui A."/>
            <person name="Sterky F."/>
            <person name="Terry A."/>
            <person name="Tsai C.J."/>
            <person name="Uberbacher E."/>
            <person name="Unneberg P."/>
            <person name="Vahala J."/>
            <person name="Wall K."/>
            <person name="Wessler S."/>
            <person name="Yang G."/>
            <person name="Yin T."/>
            <person name="Douglas C."/>
            <person name="Marra M."/>
            <person name="Sandberg G."/>
            <person name="Van de Peer Y."/>
            <person name="Rokhsar D."/>
        </authorList>
    </citation>
    <scope>NUCLEOTIDE SEQUENCE [LARGE SCALE GENOMIC DNA]</scope>
    <source>
        <strain evidence="2">cv. Nisqually</strain>
    </source>
</reference>
<dbReference type="AlphaFoldDB" id="A0A3N7F6D4"/>
<evidence type="ECO:0000313" key="1">
    <source>
        <dbReference type="EMBL" id="RQO92259.1"/>
    </source>
</evidence>
<sequence>MRRPRGWPRGFSICVKQESWPRSCGSQCLLRLALRPEVHRFSFEIISALIMQFNHKLPETSWICKSRLLHESVKKHRY</sequence>